<dbReference type="Proteomes" id="UP000014316">
    <property type="component" value="Unassembled WGS sequence"/>
</dbReference>
<comment type="caution">
    <text evidence="3">The sequence shown here is derived from an EMBL/GenBank/DDBJ whole genome shotgun (WGS) entry which is preliminary data.</text>
</comment>
<proteinExistence type="predicted"/>
<dbReference type="GO" id="GO:0016646">
    <property type="term" value="F:oxidoreductase activity, acting on the CH-NH group of donors, NAD or NADP as acceptor"/>
    <property type="evidence" value="ECO:0007669"/>
    <property type="project" value="TreeGrafter"/>
</dbReference>
<feature type="compositionally biased region" description="Low complexity" evidence="1">
    <location>
        <begin position="193"/>
        <end position="210"/>
    </location>
</feature>
<evidence type="ECO:0000256" key="1">
    <source>
        <dbReference type="SAM" id="MobiDB-lite"/>
    </source>
</evidence>
<accession>A0A829G6S1</accession>
<gene>
    <name evidence="3" type="ORF">Lpp123_17065</name>
</gene>
<organism evidence="3 4">
    <name type="scientific">Lacticaseibacillus paracasei subsp. paracasei Lpp123</name>
    <dbReference type="NCBI Taxonomy" id="1256201"/>
    <lineage>
        <taxon>Bacteria</taxon>
        <taxon>Bacillati</taxon>
        <taxon>Bacillota</taxon>
        <taxon>Bacilli</taxon>
        <taxon>Lactobacillales</taxon>
        <taxon>Lactobacillaceae</taxon>
        <taxon>Lacticaseibacillus</taxon>
    </lineage>
</organism>
<dbReference type="InterPro" id="IPR008030">
    <property type="entry name" value="NmrA-like"/>
</dbReference>
<dbReference type="InterPro" id="IPR051606">
    <property type="entry name" value="Polyketide_Oxido-like"/>
</dbReference>
<feature type="region of interest" description="Disordered" evidence="1">
    <location>
        <begin position="189"/>
        <end position="210"/>
    </location>
</feature>
<dbReference type="PANTHER" id="PTHR43355:SF2">
    <property type="entry name" value="FLAVIN REDUCTASE (NADPH)"/>
    <property type="match status" value="1"/>
</dbReference>
<protein>
    <recommendedName>
        <fullName evidence="2">NmrA-like domain-containing protein</fullName>
    </recommendedName>
</protein>
<dbReference type="SUPFAM" id="SSF51735">
    <property type="entry name" value="NAD(P)-binding Rossmann-fold domains"/>
    <property type="match status" value="1"/>
</dbReference>
<dbReference type="AlphaFoldDB" id="A0A829G6S1"/>
<dbReference type="InterPro" id="IPR036291">
    <property type="entry name" value="NAD(P)-bd_dom_sf"/>
</dbReference>
<name>A0A829G6S1_LACPA</name>
<evidence type="ECO:0000313" key="3">
    <source>
        <dbReference type="EMBL" id="EPC48595.1"/>
    </source>
</evidence>
<reference evidence="3 4" key="1">
    <citation type="journal article" date="2013" name="PLoS ONE">
        <title>Lactobacillus paracasei comparative genomics: towards species pan-genome definition and exploitation of diversity.</title>
        <authorList>
            <person name="Smokvina T."/>
            <person name="Wels M."/>
            <person name="Polka J."/>
            <person name="Chervaux C."/>
            <person name="Brisse S."/>
            <person name="Boekhorst J."/>
            <person name="van Hylckama Vlieg J.E."/>
            <person name="Siezen R.J."/>
        </authorList>
    </citation>
    <scope>NUCLEOTIDE SEQUENCE [LARGE SCALE GENOMIC DNA]</scope>
    <source>
        <strain evidence="3 4">Lpp123</strain>
    </source>
</reference>
<dbReference type="Gene3D" id="3.40.50.720">
    <property type="entry name" value="NAD(P)-binding Rossmann-like Domain"/>
    <property type="match status" value="1"/>
</dbReference>
<feature type="domain" description="NmrA-like" evidence="2">
    <location>
        <begin position="2"/>
        <end position="53"/>
    </location>
</feature>
<evidence type="ECO:0000313" key="4">
    <source>
        <dbReference type="Proteomes" id="UP000014316"/>
    </source>
</evidence>
<dbReference type="PANTHER" id="PTHR43355">
    <property type="entry name" value="FLAVIN REDUCTASE (NADPH)"/>
    <property type="match status" value="1"/>
</dbReference>
<evidence type="ECO:0000259" key="2">
    <source>
        <dbReference type="Pfam" id="PF05368"/>
    </source>
</evidence>
<sequence>MKIAVLGATGRADSAIVAEARRRGHEVLAVVRDPQKAADRLGATVATLVKEPLVLTEADLDSVDAVVDALSVPWGSGRGYLHLDFATHLVSLLRNSDTLAVFILGSASLAMPGADHPMILDFPESAASQPWYDGALYQYYEYQFLQMNANVNWIGISPSEAFPSGPATSYVAGKDTLLVGEEWTKPHYDRQHGLGNSGSVGTSNSNSRSNRCARCGLDACAAY</sequence>
<dbReference type="Pfam" id="PF05368">
    <property type="entry name" value="NmrA"/>
    <property type="match status" value="1"/>
</dbReference>
<dbReference type="EMBL" id="ANJW01001010">
    <property type="protein sequence ID" value="EPC48595.1"/>
    <property type="molecule type" value="Genomic_DNA"/>
</dbReference>